<sequence length="50" mass="6000">MANKDIKDKTIVELEFELWRLKHAPYEEMDHDRMGAIAEEIKERALNEIE</sequence>
<dbReference type="Proteomes" id="UP000014023">
    <property type="component" value="Unassembled WGS sequence"/>
</dbReference>
<organism evidence="1 2">
    <name type="scientific">Bacillus cereus VD196</name>
    <dbReference type="NCBI Taxonomy" id="1053243"/>
    <lineage>
        <taxon>Bacteria</taxon>
        <taxon>Bacillati</taxon>
        <taxon>Bacillota</taxon>
        <taxon>Bacilli</taxon>
        <taxon>Bacillales</taxon>
        <taxon>Bacillaceae</taxon>
        <taxon>Bacillus</taxon>
        <taxon>Bacillus cereus group</taxon>
    </lineage>
</organism>
<evidence type="ECO:0000313" key="2">
    <source>
        <dbReference type="Proteomes" id="UP000014023"/>
    </source>
</evidence>
<dbReference type="RefSeq" id="WP_016124431.1">
    <property type="nucleotide sequence ID" value="NZ_KB976254.1"/>
</dbReference>
<evidence type="ECO:0000313" key="1">
    <source>
        <dbReference type="EMBL" id="EOO68956.1"/>
    </source>
</evidence>
<name>A0A9W5Q7C2_BACCE</name>
<protein>
    <submittedName>
        <fullName evidence="1">Uncharacterized protein</fullName>
    </submittedName>
</protein>
<accession>A0A9W5Q7C2</accession>
<reference evidence="1 2" key="1">
    <citation type="submission" date="2012-12" db="EMBL/GenBank/DDBJ databases">
        <title>The Genome Sequence of Bacillus cereus VD196.</title>
        <authorList>
            <consortium name="The Broad Institute Genome Sequencing Platform"/>
            <consortium name="The Broad Institute Genome Sequencing Center for Infectious Disease"/>
            <person name="Feldgarden M."/>
            <person name="Van der Auwera G.A."/>
            <person name="Mahillon J."/>
            <person name="Duprez V."/>
            <person name="Timmery S."/>
            <person name="Mattelet C."/>
            <person name="Dierick K."/>
            <person name="Sun M."/>
            <person name="Yu Z."/>
            <person name="Zhu L."/>
            <person name="Hu X."/>
            <person name="Shank E.B."/>
            <person name="Swiecicka I."/>
            <person name="Hansen B.M."/>
            <person name="Andrup L."/>
            <person name="Walker B."/>
            <person name="Young S.K."/>
            <person name="Zeng Q."/>
            <person name="Gargeya S."/>
            <person name="Fitzgerald M."/>
            <person name="Haas B."/>
            <person name="Abouelleil A."/>
            <person name="Alvarado L."/>
            <person name="Arachchi H.M."/>
            <person name="Berlin A.M."/>
            <person name="Chapman S.B."/>
            <person name="Dewar J."/>
            <person name="Goldberg J."/>
            <person name="Griggs A."/>
            <person name="Gujja S."/>
            <person name="Hansen M."/>
            <person name="Howarth C."/>
            <person name="Imamovic A."/>
            <person name="Larimer J."/>
            <person name="McCowan C."/>
            <person name="Murphy C."/>
            <person name="Neiman D."/>
            <person name="Pearson M."/>
            <person name="Priest M."/>
            <person name="Roberts A."/>
            <person name="Saif S."/>
            <person name="Shea T."/>
            <person name="Sisk P."/>
            <person name="Sykes S."/>
            <person name="Wortman J."/>
            <person name="Nusbaum C."/>
            <person name="Birren B."/>
        </authorList>
    </citation>
    <scope>NUCLEOTIDE SEQUENCE [LARGE SCALE GENOMIC DNA]</scope>
    <source>
        <strain evidence="1 2">VD196</strain>
    </source>
</reference>
<dbReference type="EMBL" id="AHFL01000006">
    <property type="protein sequence ID" value="EOO68956.1"/>
    <property type="molecule type" value="Genomic_DNA"/>
</dbReference>
<proteinExistence type="predicted"/>
<gene>
    <name evidence="1" type="ORF">IKE_00890</name>
</gene>
<dbReference type="AlphaFoldDB" id="A0A9W5Q7C2"/>
<comment type="caution">
    <text evidence="1">The sequence shown here is derived from an EMBL/GenBank/DDBJ whole genome shotgun (WGS) entry which is preliminary data.</text>
</comment>